<sequence length="267" mass="27656">MAAPLGAAPNHPNLYIRNLPPQMDQTGVEVLFRPYGQITGCKHFKASPVPYAFIRLGTPAEALGAINALNGTLVQGKLILVKHAEVDATYDVPNENLYVRNLPNSWNEEDIRQCFENRKLVSLSRLQTVACVVPAVPLTGGCGGVRQKTPTGDAAPSPHHGNGTSAAASTAPLPPPPAPQLASAALAAAPPLLKLPAPEAPAPAPAPLLPPALDSSSKRAWMAPSRASTPGSLGTRLVSISNHLTAFLKSPIMSYVVAICCAAEGGG</sequence>
<dbReference type="InterPro" id="IPR035979">
    <property type="entry name" value="RBD_domain_sf"/>
</dbReference>
<organism evidence="6 7">
    <name type="scientific">Tetrabaena socialis</name>
    <dbReference type="NCBI Taxonomy" id="47790"/>
    <lineage>
        <taxon>Eukaryota</taxon>
        <taxon>Viridiplantae</taxon>
        <taxon>Chlorophyta</taxon>
        <taxon>core chlorophytes</taxon>
        <taxon>Chlorophyceae</taxon>
        <taxon>CS clade</taxon>
        <taxon>Chlamydomonadales</taxon>
        <taxon>Tetrabaenaceae</taxon>
        <taxon>Tetrabaena</taxon>
    </lineage>
</organism>
<evidence type="ECO:0000256" key="1">
    <source>
        <dbReference type="ARBA" id="ARBA00022737"/>
    </source>
</evidence>
<dbReference type="Pfam" id="PF00076">
    <property type="entry name" value="RRM_1"/>
    <property type="match status" value="1"/>
</dbReference>
<dbReference type="EMBL" id="PGGS01000172">
    <property type="protein sequence ID" value="PNH07588.1"/>
    <property type="molecule type" value="Genomic_DNA"/>
</dbReference>
<dbReference type="GO" id="GO:0003723">
    <property type="term" value="F:RNA binding"/>
    <property type="evidence" value="ECO:0007669"/>
    <property type="project" value="UniProtKB-UniRule"/>
</dbReference>
<accession>A0A2J8A4Z3</accession>
<dbReference type="InterPro" id="IPR000504">
    <property type="entry name" value="RRM_dom"/>
</dbReference>
<evidence type="ECO:0000313" key="7">
    <source>
        <dbReference type="Proteomes" id="UP000236333"/>
    </source>
</evidence>
<dbReference type="SMART" id="SM00360">
    <property type="entry name" value="RRM"/>
    <property type="match status" value="1"/>
</dbReference>
<dbReference type="PROSITE" id="PS50102">
    <property type="entry name" value="RRM"/>
    <property type="match status" value="1"/>
</dbReference>
<keyword evidence="7" id="KW-1185">Reference proteome</keyword>
<protein>
    <submittedName>
        <fullName evidence="6">ELAV-like protein 3</fullName>
    </submittedName>
</protein>
<name>A0A2J8A4Z3_9CHLO</name>
<dbReference type="Gene3D" id="3.30.70.330">
    <property type="match status" value="1"/>
</dbReference>
<evidence type="ECO:0000259" key="5">
    <source>
        <dbReference type="PROSITE" id="PS50102"/>
    </source>
</evidence>
<dbReference type="PANTHER" id="PTHR24012">
    <property type="entry name" value="RNA BINDING PROTEIN"/>
    <property type="match status" value="1"/>
</dbReference>
<dbReference type="PRINTS" id="PR00961">
    <property type="entry name" value="HUDSXLRNA"/>
</dbReference>
<feature type="region of interest" description="Disordered" evidence="4">
    <location>
        <begin position="142"/>
        <end position="181"/>
    </location>
</feature>
<proteinExistence type="predicted"/>
<gene>
    <name evidence="6" type="ORF">TSOC_005948</name>
</gene>
<evidence type="ECO:0000256" key="2">
    <source>
        <dbReference type="ARBA" id="ARBA00022884"/>
    </source>
</evidence>
<keyword evidence="2 3" id="KW-0694">RNA-binding</keyword>
<dbReference type="CDD" id="cd00590">
    <property type="entry name" value="RRM_SF"/>
    <property type="match status" value="1"/>
</dbReference>
<dbReference type="InterPro" id="IPR012677">
    <property type="entry name" value="Nucleotide-bd_a/b_plait_sf"/>
</dbReference>
<dbReference type="AlphaFoldDB" id="A0A2J8A4Z3"/>
<keyword evidence="1" id="KW-0677">Repeat</keyword>
<reference evidence="6 7" key="1">
    <citation type="journal article" date="2017" name="Mol. Biol. Evol.">
        <title>The 4-celled Tetrabaena socialis nuclear genome reveals the essential components for genetic control of cell number at the origin of multicellularity in the volvocine lineage.</title>
        <authorList>
            <person name="Featherston J."/>
            <person name="Arakaki Y."/>
            <person name="Hanschen E.R."/>
            <person name="Ferris P.J."/>
            <person name="Michod R.E."/>
            <person name="Olson B.J.S.C."/>
            <person name="Nozaki H."/>
            <person name="Durand P.M."/>
        </authorList>
    </citation>
    <scope>NUCLEOTIDE SEQUENCE [LARGE SCALE GENOMIC DNA]</scope>
    <source>
        <strain evidence="6 7">NIES-571</strain>
    </source>
</reference>
<evidence type="ECO:0000256" key="3">
    <source>
        <dbReference type="PROSITE-ProRule" id="PRU00176"/>
    </source>
</evidence>
<evidence type="ECO:0000313" key="6">
    <source>
        <dbReference type="EMBL" id="PNH07588.1"/>
    </source>
</evidence>
<feature type="domain" description="RRM" evidence="5">
    <location>
        <begin position="12"/>
        <end position="86"/>
    </location>
</feature>
<evidence type="ECO:0000256" key="4">
    <source>
        <dbReference type="SAM" id="MobiDB-lite"/>
    </source>
</evidence>
<dbReference type="SUPFAM" id="SSF54928">
    <property type="entry name" value="RNA-binding domain, RBD"/>
    <property type="match status" value="1"/>
</dbReference>
<comment type="caution">
    <text evidence="6">The sequence shown here is derived from an EMBL/GenBank/DDBJ whole genome shotgun (WGS) entry which is preliminary data.</text>
</comment>
<dbReference type="GO" id="GO:1990904">
    <property type="term" value="C:ribonucleoprotein complex"/>
    <property type="evidence" value="ECO:0007669"/>
    <property type="project" value="InterPro"/>
</dbReference>
<dbReference type="Proteomes" id="UP000236333">
    <property type="component" value="Unassembled WGS sequence"/>
</dbReference>
<dbReference type="InterPro" id="IPR002343">
    <property type="entry name" value="Hud_Sxl_RNA"/>
</dbReference>
<dbReference type="OrthoDB" id="266138at2759"/>